<dbReference type="InterPro" id="IPR042282">
    <property type="entry name" value="FKBP6/shu"/>
</dbReference>
<evidence type="ECO:0000313" key="8">
    <source>
        <dbReference type="Proteomes" id="UP000266841"/>
    </source>
</evidence>
<feature type="signal peptide" evidence="5">
    <location>
        <begin position="1"/>
        <end position="22"/>
    </location>
</feature>
<reference evidence="7 8" key="1">
    <citation type="journal article" date="2012" name="Genome Biol.">
        <title>Genome and low-iron response of an oceanic diatom adapted to chronic iron limitation.</title>
        <authorList>
            <person name="Lommer M."/>
            <person name="Specht M."/>
            <person name="Roy A.S."/>
            <person name="Kraemer L."/>
            <person name="Andreson R."/>
            <person name="Gutowska M.A."/>
            <person name="Wolf J."/>
            <person name="Bergner S.V."/>
            <person name="Schilhabel M.B."/>
            <person name="Klostermeier U.C."/>
            <person name="Beiko R.G."/>
            <person name="Rosenstiel P."/>
            <person name="Hippler M."/>
            <person name="Laroche J."/>
        </authorList>
    </citation>
    <scope>NUCLEOTIDE SEQUENCE [LARGE SCALE GENOMIC DNA]</scope>
    <source>
        <strain evidence="7 8">CCMP1005</strain>
    </source>
</reference>
<dbReference type="OrthoDB" id="1902587at2759"/>
<keyword evidence="2" id="KW-0802">TPR repeat</keyword>
<keyword evidence="4" id="KW-1133">Transmembrane helix</keyword>
<keyword evidence="3" id="KW-0413">Isomerase</keyword>
<dbReference type="Pfam" id="PF00254">
    <property type="entry name" value="FKBP_C"/>
    <property type="match status" value="1"/>
</dbReference>
<keyword evidence="1" id="KW-0677">Repeat</keyword>
<dbReference type="EMBL" id="AGNL01000412">
    <property type="protein sequence ID" value="EJK77789.1"/>
    <property type="molecule type" value="Genomic_DNA"/>
</dbReference>
<protein>
    <recommendedName>
        <fullName evidence="3">peptidylprolyl isomerase</fullName>
        <ecNumber evidence="3">5.2.1.8</ecNumber>
    </recommendedName>
</protein>
<proteinExistence type="predicted"/>
<dbReference type="InterPro" id="IPR046357">
    <property type="entry name" value="PPIase_dom_sf"/>
</dbReference>
<feature type="domain" description="PPIase FKBP-type" evidence="6">
    <location>
        <begin position="79"/>
        <end position="165"/>
    </location>
</feature>
<dbReference type="InterPro" id="IPR001179">
    <property type="entry name" value="PPIase_FKBP_dom"/>
</dbReference>
<evidence type="ECO:0000256" key="4">
    <source>
        <dbReference type="SAM" id="Phobius"/>
    </source>
</evidence>
<sequence>MTSLLLLPLLAAIAILGRTALSFAPPSTPGTTRQFSRRIRNSSALHSSTAASAPATRPLPEGITKTIVTEGTGRSVRVGDVLILKYFCNAAGSDTAFARSERQRVMVGDGTFVPGFDAALRSMREGERAAVTISDPRYGYGEAGVPPFVLPNSQIEMDLEILDVEDAVGLSAAGTGDLAGLEGMGMDGPVSRPRTPAAIAAAYEQRMKQKAIDAPPEKEGLEWVVDKIRTSYFFGLFEGETGQEAPWYLKPSVTFPIAFLICGAAFGASILGGAISERGMPSTDELDEILTASNLLKDSVVVAIGPNVELGL</sequence>
<keyword evidence="3" id="KW-0697">Rotamase</keyword>
<keyword evidence="4" id="KW-0812">Transmembrane</keyword>
<dbReference type="Proteomes" id="UP000266841">
    <property type="component" value="Unassembled WGS sequence"/>
</dbReference>
<accession>K3W4E3</accession>
<name>K3W4E3_THAOC</name>
<dbReference type="PANTHER" id="PTHR46674:SF1">
    <property type="entry name" value="INACTIVE PEPTIDYL-PROLYL CIS-TRANS ISOMERASE FKBP6"/>
    <property type="match status" value="1"/>
</dbReference>
<comment type="catalytic activity">
    <reaction evidence="3">
        <text>[protein]-peptidylproline (omega=180) = [protein]-peptidylproline (omega=0)</text>
        <dbReference type="Rhea" id="RHEA:16237"/>
        <dbReference type="Rhea" id="RHEA-COMP:10747"/>
        <dbReference type="Rhea" id="RHEA-COMP:10748"/>
        <dbReference type="ChEBI" id="CHEBI:83833"/>
        <dbReference type="ChEBI" id="CHEBI:83834"/>
        <dbReference type="EC" id="5.2.1.8"/>
    </reaction>
</comment>
<feature type="transmembrane region" description="Helical" evidence="4">
    <location>
        <begin position="253"/>
        <end position="275"/>
    </location>
</feature>
<dbReference type="Gene3D" id="3.10.50.40">
    <property type="match status" value="1"/>
</dbReference>
<dbReference type="PANTHER" id="PTHR46674">
    <property type="entry name" value="INACTIVE PEPTIDYL-PROLYL CIS-TRANS ISOMERASE FKBP6"/>
    <property type="match status" value="1"/>
</dbReference>
<organism evidence="7 8">
    <name type="scientific">Thalassiosira oceanica</name>
    <name type="common">Marine diatom</name>
    <dbReference type="NCBI Taxonomy" id="159749"/>
    <lineage>
        <taxon>Eukaryota</taxon>
        <taxon>Sar</taxon>
        <taxon>Stramenopiles</taxon>
        <taxon>Ochrophyta</taxon>
        <taxon>Bacillariophyta</taxon>
        <taxon>Coscinodiscophyceae</taxon>
        <taxon>Thalassiosirophycidae</taxon>
        <taxon>Thalassiosirales</taxon>
        <taxon>Thalassiosiraceae</taxon>
        <taxon>Thalassiosira</taxon>
    </lineage>
</organism>
<comment type="caution">
    <text evidence="7">The sequence shown here is derived from an EMBL/GenBank/DDBJ whole genome shotgun (WGS) entry which is preliminary data.</text>
</comment>
<dbReference type="OMA" id="LEYWIAK"/>
<dbReference type="PROSITE" id="PS50059">
    <property type="entry name" value="FKBP_PPIASE"/>
    <property type="match status" value="1"/>
</dbReference>
<dbReference type="EC" id="5.2.1.8" evidence="3"/>
<gene>
    <name evidence="7" type="ORF">THAOC_00357</name>
</gene>
<keyword evidence="8" id="KW-1185">Reference proteome</keyword>
<evidence type="ECO:0000256" key="3">
    <source>
        <dbReference type="PROSITE-ProRule" id="PRU00277"/>
    </source>
</evidence>
<evidence type="ECO:0000313" key="7">
    <source>
        <dbReference type="EMBL" id="EJK77789.1"/>
    </source>
</evidence>
<evidence type="ECO:0000259" key="6">
    <source>
        <dbReference type="PROSITE" id="PS50059"/>
    </source>
</evidence>
<evidence type="ECO:0000256" key="1">
    <source>
        <dbReference type="ARBA" id="ARBA00022737"/>
    </source>
</evidence>
<keyword evidence="5" id="KW-0732">Signal</keyword>
<evidence type="ECO:0000256" key="5">
    <source>
        <dbReference type="SAM" id="SignalP"/>
    </source>
</evidence>
<dbReference type="AlphaFoldDB" id="K3W4E3"/>
<evidence type="ECO:0000256" key="2">
    <source>
        <dbReference type="ARBA" id="ARBA00022803"/>
    </source>
</evidence>
<feature type="chain" id="PRO_5003867359" description="peptidylprolyl isomerase" evidence="5">
    <location>
        <begin position="23"/>
        <end position="312"/>
    </location>
</feature>
<dbReference type="eggNOG" id="KOG0543">
    <property type="taxonomic scope" value="Eukaryota"/>
</dbReference>
<dbReference type="SUPFAM" id="SSF54534">
    <property type="entry name" value="FKBP-like"/>
    <property type="match status" value="1"/>
</dbReference>
<dbReference type="GO" id="GO:0003755">
    <property type="term" value="F:peptidyl-prolyl cis-trans isomerase activity"/>
    <property type="evidence" value="ECO:0007669"/>
    <property type="project" value="UniProtKB-KW"/>
</dbReference>
<keyword evidence="4" id="KW-0472">Membrane</keyword>